<reference evidence="2 3" key="1">
    <citation type="submission" date="2020-08" db="EMBL/GenBank/DDBJ databases">
        <title>Aphidius gifuensis genome sequencing and assembly.</title>
        <authorList>
            <person name="Du Z."/>
        </authorList>
    </citation>
    <scope>NUCLEOTIDE SEQUENCE [LARGE SCALE GENOMIC DNA]</scope>
    <source>
        <strain evidence="2">YNYX2018</strain>
        <tissue evidence="2">Adults</tissue>
    </source>
</reference>
<feature type="compositionally biased region" description="Basic and acidic residues" evidence="1">
    <location>
        <begin position="498"/>
        <end position="517"/>
    </location>
</feature>
<dbReference type="AlphaFoldDB" id="A0A835CLQ5"/>
<evidence type="ECO:0000256" key="1">
    <source>
        <dbReference type="SAM" id="MobiDB-lite"/>
    </source>
</evidence>
<name>A0A835CLQ5_APHGI</name>
<evidence type="ECO:0000313" key="2">
    <source>
        <dbReference type="EMBL" id="KAF7987574.1"/>
    </source>
</evidence>
<evidence type="ECO:0000313" key="3">
    <source>
        <dbReference type="Proteomes" id="UP000639338"/>
    </source>
</evidence>
<sequence length="517" mass="59850">MAEQEHMNAQQYQRAEAVTFIESLDVRSLFTEPGLGKIIFDSYNLSNPHQFIRKEKDQKYVSKVVGDAGLSANPKLGVTDIQTLSKKICEAFVNEKEETYFQVNELGKYSGLLWNYVKNKKYEIFKIQKSMEPVAEEAPLDQNIIENKNFLDEDTCDPWERVEAAWLITRTIREKDLHKSQPKKKSKRGPDDALPLEIFLNKWPSLKHPSGYKLVQLDFNARYPDAGELTEAKLDQLINKLQVLKETKGGGDKNKWKEDINNRKMKIVSNETDFDVKIASKIKLLSFLMPPHDRANKLIKTTVVDVHKSMILHVQTADAINNAIMTRSRMLKSLNKNLQPTLTVVGVDFDHLDEFICCINNVKWKCDDFLTAFDRIFKSYFVLDVNYPYESEVIWGVIQRHLYQVDCNVPSENTRWLVNLSCIDDIDEVDYTPENNHEEINNVQEIVDNNNNPQGRNNIVVINQDHENIDNNNDEDHADVNNNSNNENHEEENNDDETPGKKNIDAKNHERKNIEKK</sequence>
<accession>A0A835CLQ5</accession>
<dbReference type="OrthoDB" id="7431392at2759"/>
<proteinExistence type="predicted"/>
<keyword evidence="3" id="KW-1185">Reference proteome</keyword>
<dbReference type="Proteomes" id="UP000639338">
    <property type="component" value="Unassembled WGS sequence"/>
</dbReference>
<comment type="caution">
    <text evidence="2">The sequence shown here is derived from an EMBL/GenBank/DDBJ whole genome shotgun (WGS) entry which is preliminary data.</text>
</comment>
<dbReference type="EMBL" id="JACMRX010000006">
    <property type="protein sequence ID" value="KAF7987574.1"/>
    <property type="molecule type" value="Genomic_DNA"/>
</dbReference>
<protein>
    <submittedName>
        <fullName evidence="2">Uncharacterized protein</fullName>
    </submittedName>
</protein>
<feature type="region of interest" description="Disordered" evidence="1">
    <location>
        <begin position="468"/>
        <end position="517"/>
    </location>
</feature>
<gene>
    <name evidence="2" type="ORF">HCN44_003437</name>
</gene>
<organism evidence="2 3">
    <name type="scientific">Aphidius gifuensis</name>
    <name type="common">Parasitoid wasp</name>
    <dbReference type="NCBI Taxonomy" id="684658"/>
    <lineage>
        <taxon>Eukaryota</taxon>
        <taxon>Metazoa</taxon>
        <taxon>Ecdysozoa</taxon>
        <taxon>Arthropoda</taxon>
        <taxon>Hexapoda</taxon>
        <taxon>Insecta</taxon>
        <taxon>Pterygota</taxon>
        <taxon>Neoptera</taxon>
        <taxon>Endopterygota</taxon>
        <taxon>Hymenoptera</taxon>
        <taxon>Apocrita</taxon>
        <taxon>Ichneumonoidea</taxon>
        <taxon>Braconidae</taxon>
        <taxon>Aphidiinae</taxon>
        <taxon>Aphidius</taxon>
    </lineage>
</organism>
<feature type="compositionally biased region" description="Basic and acidic residues" evidence="1">
    <location>
        <begin position="468"/>
        <end position="479"/>
    </location>
</feature>